<dbReference type="KEGG" id="oni:Osc7112_4488"/>
<dbReference type="Proteomes" id="UP000010478">
    <property type="component" value="Chromosome"/>
</dbReference>
<reference evidence="2 3" key="1">
    <citation type="submission" date="2012-05" db="EMBL/GenBank/DDBJ databases">
        <title>Finished chromosome of genome of Oscillatoria sp. PCC 7112.</title>
        <authorList>
            <consortium name="US DOE Joint Genome Institute"/>
            <person name="Gugger M."/>
            <person name="Coursin T."/>
            <person name="Rippka R."/>
            <person name="Tandeau De Marsac N."/>
            <person name="Huntemann M."/>
            <person name="Wei C.-L."/>
            <person name="Han J."/>
            <person name="Detter J.C."/>
            <person name="Han C."/>
            <person name="Tapia R."/>
            <person name="Davenport K."/>
            <person name="Daligault H."/>
            <person name="Erkkila T."/>
            <person name="Gu W."/>
            <person name="Munk A.C.C."/>
            <person name="Teshima H."/>
            <person name="Xu Y."/>
            <person name="Chain P."/>
            <person name="Chen A."/>
            <person name="Krypides N."/>
            <person name="Mavromatis K."/>
            <person name="Markowitz V."/>
            <person name="Szeto E."/>
            <person name="Ivanova N."/>
            <person name="Mikhailova N."/>
            <person name="Ovchinnikova G."/>
            <person name="Pagani I."/>
            <person name="Pati A."/>
            <person name="Goodwin L."/>
            <person name="Peters L."/>
            <person name="Pitluck S."/>
            <person name="Woyke T."/>
            <person name="Kerfeld C."/>
        </authorList>
    </citation>
    <scope>NUCLEOTIDE SEQUENCE [LARGE SCALE GENOMIC DNA]</scope>
    <source>
        <strain evidence="2 3">PCC 7112</strain>
    </source>
</reference>
<dbReference type="InterPro" id="IPR018739">
    <property type="entry name" value="DUF2281"/>
</dbReference>
<dbReference type="RefSeq" id="WP_015178025.1">
    <property type="nucleotide sequence ID" value="NC_019729.1"/>
</dbReference>
<dbReference type="Pfam" id="PF10047">
    <property type="entry name" value="DUF2281"/>
    <property type="match status" value="1"/>
</dbReference>
<dbReference type="AlphaFoldDB" id="K9VNH0"/>
<name>K9VNH0_9CYAN</name>
<gene>
    <name evidence="2" type="ORF">Osc7112_4488</name>
</gene>
<accession>K9VNH0</accession>
<dbReference type="EMBL" id="CP003614">
    <property type="protein sequence ID" value="AFZ08785.1"/>
    <property type="molecule type" value="Genomic_DNA"/>
</dbReference>
<dbReference type="HOGENOM" id="CLU_2937164_0_0_3"/>
<evidence type="ECO:0000313" key="2">
    <source>
        <dbReference type="EMBL" id="AFZ08785.1"/>
    </source>
</evidence>
<evidence type="ECO:0000259" key="1">
    <source>
        <dbReference type="Pfam" id="PF10047"/>
    </source>
</evidence>
<dbReference type="STRING" id="179408.Osc7112_4488"/>
<organism evidence="2 3">
    <name type="scientific">Phormidium nigroviride PCC 7112</name>
    <dbReference type="NCBI Taxonomy" id="179408"/>
    <lineage>
        <taxon>Bacteria</taxon>
        <taxon>Bacillati</taxon>
        <taxon>Cyanobacteriota</taxon>
        <taxon>Cyanophyceae</taxon>
        <taxon>Oscillatoriophycideae</taxon>
        <taxon>Oscillatoriales</taxon>
        <taxon>Oscillatoriaceae</taxon>
        <taxon>Phormidium</taxon>
    </lineage>
</organism>
<evidence type="ECO:0000313" key="3">
    <source>
        <dbReference type="Proteomes" id="UP000010478"/>
    </source>
</evidence>
<proteinExistence type="predicted"/>
<feature type="domain" description="DUF2281" evidence="1">
    <location>
        <begin position="6"/>
        <end position="29"/>
    </location>
</feature>
<sequence length="60" mass="6982">MVETTILESLVKLPDSLKQEVLHYIEFLVLVSRNEVLDAYVVRGFSTQIVFLWCCRVIPK</sequence>
<protein>
    <recommendedName>
        <fullName evidence="1">DUF2281 domain-containing protein</fullName>
    </recommendedName>
</protein>
<keyword evidence="3" id="KW-1185">Reference proteome</keyword>